<proteinExistence type="predicted"/>
<dbReference type="EMBL" id="MHSL01000011">
    <property type="protein sequence ID" value="OHA44039.1"/>
    <property type="molecule type" value="Genomic_DNA"/>
</dbReference>
<dbReference type="InterPro" id="IPR007337">
    <property type="entry name" value="RelB/DinJ"/>
</dbReference>
<name>A0A1G2P8K1_9BACT</name>
<dbReference type="STRING" id="1802333.A3G03_00580"/>
<dbReference type="Pfam" id="PF04221">
    <property type="entry name" value="RelB"/>
    <property type="match status" value="1"/>
</dbReference>
<dbReference type="NCBIfam" id="TIGR02384">
    <property type="entry name" value="RelB_DinJ"/>
    <property type="match status" value="1"/>
</dbReference>
<evidence type="ECO:0000313" key="2">
    <source>
        <dbReference type="Proteomes" id="UP000176355"/>
    </source>
</evidence>
<dbReference type="GO" id="GO:0006355">
    <property type="term" value="P:regulation of DNA-templated transcription"/>
    <property type="evidence" value="ECO:0007669"/>
    <property type="project" value="InterPro"/>
</dbReference>
<organism evidence="1 2">
    <name type="scientific">Candidatus Taylorbacteria bacterium RIFCSPLOWO2_12_FULL_44_15c</name>
    <dbReference type="NCBI Taxonomy" id="1802333"/>
    <lineage>
        <taxon>Bacteria</taxon>
        <taxon>Candidatus Tayloriibacteriota</taxon>
    </lineage>
</organism>
<comment type="caution">
    <text evidence="1">The sequence shown here is derived from an EMBL/GenBank/DDBJ whole genome shotgun (WGS) entry which is preliminary data.</text>
</comment>
<evidence type="ECO:0000313" key="1">
    <source>
        <dbReference type="EMBL" id="OHA44039.1"/>
    </source>
</evidence>
<sequence>MSSTLSIRINPKTKRAAQKTLRSLGLDLSAGVKMFLEQVATTDSIPFYTATGTGHKLRRASIYRKEIAETLKGGKSYATAQEMHVDILKDK</sequence>
<dbReference type="Gene3D" id="1.10.1220.10">
    <property type="entry name" value="Met repressor-like"/>
    <property type="match status" value="1"/>
</dbReference>
<reference evidence="1 2" key="1">
    <citation type="journal article" date="2016" name="Nat. Commun.">
        <title>Thousands of microbial genomes shed light on interconnected biogeochemical processes in an aquifer system.</title>
        <authorList>
            <person name="Anantharaman K."/>
            <person name="Brown C.T."/>
            <person name="Hug L.A."/>
            <person name="Sharon I."/>
            <person name="Castelle C.J."/>
            <person name="Probst A.J."/>
            <person name="Thomas B.C."/>
            <person name="Singh A."/>
            <person name="Wilkins M.J."/>
            <person name="Karaoz U."/>
            <person name="Brodie E.L."/>
            <person name="Williams K.H."/>
            <person name="Hubbard S.S."/>
            <person name="Banfield J.F."/>
        </authorList>
    </citation>
    <scope>NUCLEOTIDE SEQUENCE [LARGE SCALE GENOMIC DNA]</scope>
</reference>
<dbReference type="Proteomes" id="UP000176355">
    <property type="component" value="Unassembled WGS sequence"/>
</dbReference>
<protein>
    <submittedName>
        <fullName evidence="1">Uncharacterized protein</fullName>
    </submittedName>
</protein>
<dbReference type="AlphaFoldDB" id="A0A1G2P8K1"/>
<gene>
    <name evidence="1" type="ORF">A3G03_00580</name>
</gene>
<dbReference type="InterPro" id="IPR013321">
    <property type="entry name" value="Arc_rbn_hlx_hlx"/>
</dbReference>
<accession>A0A1G2P8K1</accession>